<dbReference type="Proteomes" id="UP000661607">
    <property type="component" value="Unassembled WGS sequence"/>
</dbReference>
<gene>
    <name evidence="3" type="ORF">H4W81_003292</name>
</gene>
<dbReference type="SMART" id="SM00421">
    <property type="entry name" value="HTH_LUXR"/>
    <property type="match status" value="1"/>
</dbReference>
<dbReference type="CDD" id="cd06170">
    <property type="entry name" value="LuxR_C_like"/>
    <property type="match status" value="1"/>
</dbReference>
<sequence length="240" mass="25891">MKVNGSKSGLPILEQASYHHTLNRESAGFLRVAVHVENDLVRHGLNVMLGALPPVRHVRLCAHRSEVLELARQRAFDLLILGLGGLNGAEVCVLASEVCRHDAKVLVLIAGVDEEGLDLATAVPCNGFLVQDELTAQALDAAISGVVAGDVPMPSFLANRLLSRARADIHQSQSRINTLTPREREVLDLLVEGLGNKQIALRLHISQHGVKRLVSNVLAKLNCSNRTLAVAIALRSLYSP</sequence>
<dbReference type="InterPro" id="IPR016032">
    <property type="entry name" value="Sig_transdc_resp-reg_C-effctor"/>
</dbReference>
<organism evidence="3 4">
    <name type="scientific">Nonomuraea africana</name>
    <dbReference type="NCBI Taxonomy" id="46171"/>
    <lineage>
        <taxon>Bacteria</taxon>
        <taxon>Bacillati</taxon>
        <taxon>Actinomycetota</taxon>
        <taxon>Actinomycetes</taxon>
        <taxon>Streptosporangiales</taxon>
        <taxon>Streptosporangiaceae</taxon>
        <taxon>Nonomuraea</taxon>
    </lineage>
</organism>
<proteinExistence type="predicted"/>
<dbReference type="InterPro" id="IPR011006">
    <property type="entry name" value="CheY-like_superfamily"/>
</dbReference>
<dbReference type="GO" id="GO:0003677">
    <property type="term" value="F:DNA binding"/>
    <property type="evidence" value="ECO:0007669"/>
    <property type="project" value="UniProtKB-KW"/>
</dbReference>
<dbReference type="EMBL" id="JADBEF010000001">
    <property type="protein sequence ID" value="MBE1560513.1"/>
    <property type="molecule type" value="Genomic_DNA"/>
</dbReference>
<evidence type="ECO:0000259" key="2">
    <source>
        <dbReference type="PROSITE" id="PS50043"/>
    </source>
</evidence>
<keyword evidence="1 3" id="KW-0238">DNA-binding</keyword>
<dbReference type="SUPFAM" id="SSF46894">
    <property type="entry name" value="C-terminal effector domain of the bipartite response regulators"/>
    <property type="match status" value="1"/>
</dbReference>
<protein>
    <submittedName>
        <fullName evidence="3">DNA-binding NarL/FixJ family response regulator</fullName>
    </submittedName>
</protein>
<evidence type="ECO:0000256" key="1">
    <source>
        <dbReference type="ARBA" id="ARBA00023125"/>
    </source>
</evidence>
<dbReference type="PRINTS" id="PR00038">
    <property type="entry name" value="HTHLUXR"/>
</dbReference>
<evidence type="ECO:0000313" key="4">
    <source>
        <dbReference type="Proteomes" id="UP000661607"/>
    </source>
</evidence>
<dbReference type="SUPFAM" id="SSF52172">
    <property type="entry name" value="CheY-like"/>
    <property type="match status" value="1"/>
</dbReference>
<dbReference type="InterPro" id="IPR000792">
    <property type="entry name" value="Tscrpt_reg_LuxR_C"/>
</dbReference>
<reference evidence="3 4" key="1">
    <citation type="submission" date="2020-10" db="EMBL/GenBank/DDBJ databases">
        <title>Sequencing the genomes of 1000 actinobacteria strains.</title>
        <authorList>
            <person name="Klenk H.-P."/>
        </authorList>
    </citation>
    <scope>NUCLEOTIDE SEQUENCE [LARGE SCALE GENOMIC DNA]</scope>
    <source>
        <strain evidence="3 4">DSM 43748</strain>
    </source>
</reference>
<dbReference type="Pfam" id="PF00196">
    <property type="entry name" value="GerE"/>
    <property type="match status" value="1"/>
</dbReference>
<dbReference type="RefSeq" id="WP_192775582.1">
    <property type="nucleotide sequence ID" value="NZ_BAAASY010000007.1"/>
</dbReference>
<dbReference type="Gene3D" id="3.40.50.2300">
    <property type="match status" value="1"/>
</dbReference>
<keyword evidence="4" id="KW-1185">Reference proteome</keyword>
<dbReference type="InterPro" id="IPR039420">
    <property type="entry name" value="WalR-like"/>
</dbReference>
<evidence type="ECO:0000313" key="3">
    <source>
        <dbReference type="EMBL" id="MBE1560513.1"/>
    </source>
</evidence>
<comment type="caution">
    <text evidence="3">The sequence shown here is derived from an EMBL/GenBank/DDBJ whole genome shotgun (WGS) entry which is preliminary data.</text>
</comment>
<name>A0ABR9KER2_9ACTN</name>
<feature type="domain" description="HTH luxR-type" evidence="2">
    <location>
        <begin position="172"/>
        <end position="237"/>
    </location>
</feature>
<dbReference type="PROSITE" id="PS50043">
    <property type="entry name" value="HTH_LUXR_2"/>
    <property type="match status" value="1"/>
</dbReference>
<dbReference type="PANTHER" id="PTHR43214">
    <property type="entry name" value="TWO-COMPONENT RESPONSE REGULATOR"/>
    <property type="match status" value="1"/>
</dbReference>
<accession>A0ABR9KER2</accession>